<dbReference type="eggNOG" id="COG3571">
    <property type="taxonomic scope" value="Bacteria"/>
</dbReference>
<dbReference type="SUPFAM" id="SSF53474">
    <property type="entry name" value="alpha/beta-Hydrolases"/>
    <property type="match status" value="1"/>
</dbReference>
<dbReference type="EMBL" id="AM286690">
    <property type="protein sequence ID" value="CAL17039.1"/>
    <property type="molecule type" value="Genomic_DNA"/>
</dbReference>
<dbReference type="KEGG" id="abo:ABO_1591"/>
<dbReference type="Gene3D" id="3.40.50.1820">
    <property type="entry name" value="alpha/beta hydrolase"/>
    <property type="match status" value="1"/>
</dbReference>
<dbReference type="AlphaFoldDB" id="Q0VP59"/>
<dbReference type="InterPro" id="IPR046879">
    <property type="entry name" value="KANL3/Tex30_Abhydrolase"/>
</dbReference>
<dbReference type="RefSeq" id="WP_011588872.1">
    <property type="nucleotide sequence ID" value="NC_008260.1"/>
</dbReference>
<organism evidence="2 3">
    <name type="scientific">Alcanivorax borkumensis (strain ATCC 700651 / DSM 11573 / NCIMB 13689 / SK2)</name>
    <dbReference type="NCBI Taxonomy" id="393595"/>
    <lineage>
        <taxon>Bacteria</taxon>
        <taxon>Pseudomonadati</taxon>
        <taxon>Pseudomonadota</taxon>
        <taxon>Gammaproteobacteria</taxon>
        <taxon>Oceanospirillales</taxon>
        <taxon>Alcanivoracaceae</taxon>
        <taxon>Alcanivorax</taxon>
    </lineage>
</organism>
<evidence type="ECO:0000259" key="1">
    <source>
        <dbReference type="Pfam" id="PF20408"/>
    </source>
</evidence>
<dbReference type="HOGENOM" id="CLU_072792_1_0_6"/>
<keyword evidence="3" id="KW-1185">Reference proteome</keyword>
<dbReference type="InterPro" id="IPR026555">
    <property type="entry name" value="NSL3/Tex30"/>
</dbReference>
<dbReference type="Proteomes" id="UP000008871">
    <property type="component" value="Chromosome"/>
</dbReference>
<name>Q0VP59_ALCBS</name>
<evidence type="ECO:0000313" key="3">
    <source>
        <dbReference type="Proteomes" id="UP000008871"/>
    </source>
</evidence>
<dbReference type="STRING" id="393595.ABO_1591"/>
<evidence type="ECO:0000313" key="2">
    <source>
        <dbReference type="EMBL" id="CAL17039.1"/>
    </source>
</evidence>
<dbReference type="ESTHER" id="alcbs-q0vp59">
    <property type="family name" value="NLS3-Tex30"/>
</dbReference>
<dbReference type="Pfam" id="PF20408">
    <property type="entry name" value="Abhydrolase_11"/>
    <property type="match status" value="1"/>
</dbReference>
<dbReference type="PANTHER" id="PTHR13136:SF11">
    <property type="entry name" value="TESTIS-EXPRESSED PROTEIN 30"/>
    <property type="match status" value="1"/>
</dbReference>
<protein>
    <submittedName>
        <fullName evidence="2">Alpha/beta-hydrolase protein family, putative</fullName>
    </submittedName>
</protein>
<proteinExistence type="predicted"/>
<dbReference type="GO" id="GO:0016787">
    <property type="term" value="F:hydrolase activity"/>
    <property type="evidence" value="ECO:0007669"/>
    <property type="project" value="UniProtKB-KW"/>
</dbReference>
<dbReference type="InterPro" id="IPR029058">
    <property type="entry name" value="AB_hydrolase_fold"/>
</dbReference>
<sequence length="228" mass="24740">MSEWLGTDCLYDAAQEPLALLLLAHGAGAAMDSDFMNAMAAALASQSVAVLRFEFPYMQRRRYEQRQFPPDRAPKLLSAFAARVEQAHSLAGELCGAVNESLPLWIGGKSMGGRMASMLAAEGADIDGVVALGYPFHPVGKPEKTRIAHLPDLAVPMLICQGERDPFGKPDEVAGYGLSEQVHMHWLPVGDHDFKPLKRSGLKQQDLIQESARASAAFMLKGVPAIKR</sequence>
<reference evidence="2 3" key="1">
    <citation type="journal article" date="2006" name="Nat. Biotechnol.">
        <title>Genome sequence of the ubiquitous hydrocarbon-degrading marine bacterium Alcanivorax borkumensis.</title>
        <authorList>
            <person name="Schneiker S."/>
            <person name="Martins dos Santos V.A.P."/>
            <person name="Bartels D."/>
            <person name="Bekel T."/>
            <person name="Brecht M."/>
            <person name="Buhrmester J."/>
            <person name="Chernikova T.N."/>
            <person name="Denaro R."/>
            <person name="Ferrer M."/>
            <person name="Gertler C."/>
            <person name="Goesmann A."/>
            <person name="Golyshina O.V."/>
            <person name="Kaminski F."/>
            <person name="Khachane A.N."/>
            <person name="Lang S."/>
            <person name="Linke B."/>
            <person name="McHardy A.C."/>
            <person name="Meyer F."/>
            <person name="Nechitaylo T."/>
            <person name="Puehler A."/>
            <person name="Regenhardt D."/>
            <person name="Rupp O."/>
            <person name="Sabirova J.S."/>
            <person name="Selbitschka W."/>
            <person name="Yakimov M.M."/>
            <person name="Timmis K.N."/>
            <person name="Vorhoelter F.-J."/>
            <person name="Weidner S."/>
            <person name="Kaiser O."/>
            <person name="Golyshin P.N."/>
        </authorList>
    </citation>
    <scope>NUCLEOTIDE SEQUENCE [LARGE SCALE GENOMIC DNA]</scope>
    <source>
        <strain evidence="3">ATCC 700651 / DSM 11573 / NCIMB 13689 / SK2</strain>
    </source>
</reference>
<accession>Q0VP59</accession>
<feature type="domain" description="KANL3/Tex30 alpha/beta hydrolase-like" evidence="1">
    <location>
        <begin position="19"/>
        <end position="219"/>
    </location>
</feature>
<gene>
    <name evidence="2" type="ordered locus">ABO_1591</name>
</gene>
<dbReference type="OrthoDB" id="652634at2"/>
<dbReference type="PANTHER" id="PTHR13136">
    <property type="entry name" value="TESTIS DEVELOPMENT PROTEIN PRTD"/>
    <property type="match status" value="1"/>
</dbReference>
<keyword evidence="2" id="KW-0378">Hydrolase</keyword>